<evidence type="ECO:0000259" key="1">
    <source>
        <dbReference type="Pfam" id="PF07693"/>
    </source>
</evidence>
<dbReference type="InterPro" id="IPR047679">
    <property type="entry name" value="BREX_BrxC"/>
</dbReference>
<dbReference type="InterPro" id="IPR058038">
    <property type="entry name" value="BREX_BrxC_wHTH"/>
</dbReference>
<organism evidence="5 6">
    <name type="scientific">Deinococcus terrestris</name>
    <dbReference type="NCBI Taxonomy" id="2651870"/>
    <lineage>
        <taxon>Bacteria</taxon>
        <taxon>Thermotogati</taxon>
        <taxon>Deinococcota</taxon>
        <taxon>Deinococci</taxon>
        <taxon>Deinococcales</taxon>
        <taxon>Deinococcaceae</taxon>
        <taxon>Deinococcus</taxon>
    </lineage>
</organism>
<evidence type="ECO:0000259" key="2">
    <source>
        <dbReference type="Pfam" id="PF25791"/>
    </source>
</evidence>
<dbReference type="AlphaFoldDB" id="A0A7X1TSE5"/>
<dbReference type="SUPFAM" id="SSF52540">
    <property type="entry name" value="P-loop containing nucleoside triphosphate hydrolases"/>
    <property type="match status" value="1"/>
</dbReference>
<feature type="domain" description="Probable ATP-binding protein BrxC winged helix-turn-helix" evidence="2">
    <location>
        <begin position="769"/>
        <end position="875"/>
    </location>
</feature>
<dbReference type="RefSeq" id="WP_152872063.1">
    <property type="nucleotide sequence ID" value="NZ_WBSL01000008.1"/>
</dbReference>
<evidence type="ECO:0000313" key="6">
    <source>
        <dbReference type="Proteomes" id="UP000484842"/>
    </source>
</evidence>
<dbReference type="InterPro" id="IPR058037">
    <property type="entry name" value="BREX_BrxC_helical"/>
</dbReference>
<reference evidence="5 6" key="1">
    <citation type="submission" date="2019-10" db="EMBL/GenBank/DDBJ databases">
        <title>Deinococcus sp. isolated from soil.</title>
        <authorList>
            <person name="Li Y."/>
            <person name="Wang J."/>
        </authorList>
    </citation>
    <scope>NUCLEOTIDE SEQUENCE [LARGE SCALE GENOMIC DNA]</scope>
    <source>
        <strain evidence="5 6">SDU3-2</strain>
    </source>
</reference>
<feature type="domain" description="KAP NTPase" evidence="1">
    <location>
        <begin position="58"/>
        <end position="326"/>
    </location>
</feature>
<dbReference type="InterPro" id="IPR011646">
    <property type="entry name" value="KAP_P-loop"/>
</dbReference>
<dbReference type="Proteomes" id="UP000484842">
    <property type="component" value="Unassembled WGS sequence"/>
</dbReference>
<name>A0A7X1TSE5_9DEIO</name>
<dbReference type="EMBL" id="WBSL01000008">
    <property type="protein sequence ID" value="MPY67735.1"/>
    <property type="molecule type" value="Genomic_DNA"/>
</dbReference>
<feature type="domain" description="Probable ATP-binding protein BrxC 4th six-stranded beta-sheet" evidence="4">
    <location>
        <begin position="570"/>
        <end position="749"/>
    </location>
</feature>
<dbReference type="InterPro" id="IPR027417">
    <property type="entry name" value="P-loop_NTPase"/>
</dbReference>
<proteinExistence type="predicted"/>
<protein>
    <submittedName>
        <fullName evidence="5">BREX system P-loop protein BrxC</fullName>
    </submittedName>
</protein>
<dbReference type="Pfam" id="PF25791">
    <property type="entry name" value="WHD_BREX_BrxC"/>
    <property type="match status" value="1"/>
</dbReference>
<dbReference type="Pfam" id="PF25792">
    <property type="entry name" value="BREX_BrxC_helical"/>
    <property type="match status" value="1"/>
</dbReference>
<evidence type="ECO:0000259" key="3">
    <source>
        <dbReference type="Pfam" id="PF25792"/>
    </source>
</evidence>
<dbReference type="Pfam" id="PF25796">
    <property type="entry name" value="BREX_BrxC_4th"/>
    <property type="match status" value="1"/>
</dbReference>
<keyword evidence="6" id="KW-1185">Reference proteome</keyword>
<sequence>MSSPTSTDTAHLRIADLFDRPIGRDINGVIKAGQQDDRNVEQELDEYVVTRELDGQFRRFFEHYADSLEQPTDRVGVWISGFFGSGKSHFLKILSYLLANREVLGRRALSFFDESKLPDAVLRAWVDKAARAAEHTDVILFNIDAKADASSKANKEAVARVMQKAFDEHLGYLASSPEMAALERMLDKRGKYGEFKVAFEKAVGRPWTQVRDGWAFHQSDITQALSQAAGLTEEEGQRWLESLSVQRDPSAEEFAREVRDYLDRRGKRHRVLFLVDEVGQYVGESSSLLLNLQSVAEELGTKAPGRAWILVTSQEDIAKVLHGRVHTQGFDKIQARFSTRISLSSANTDEVIRLRLLKKTSDGERALEALYDTSQAALKNLITFNNDATLLGYKDAESFVANYPFIPYQFKLLQEAFTAIRQTGFSGKHLSEGERSMLNAFQDAAQTHGGQTLGSLVPFGAFYSAVEGFLDSNVRRVIDQAQDNPALEAQDTEVLRTLFMLKHVKEIKTNLDNLTTLSLRHVDEDRLALRGRIQASLVRLEKQTLIARSGDVWTFLTNEEQDVGREIKSIDVAEGELNAELQKRVWQSVFTATSLKYDAYHQYPFNRKLDDRPFGAAAHDIGVQVVTPYAERFEALAEEHVAAVQSGAVLPGGSIEALVVLPDDRLLFEELTEMVRTDRYVARKSGQDSTPSMRQIISARAEENGARKARIETNLRQAIAGARVYVLGSRLESPGGSATEVLQSALRALIDNGYPKRSFLQKPHLTEGDVARALTTPDDSQNLDGQDPNHLALGDMERWLSEQGLRNIRVTVRTLLDQFTRRPYGWTDAEALGILATLVARGQVDLHRAQKPVDPGEPGLAGRLLKKAGQEETVVRLSDVIDPKALATARRLAREYLMSVDRLATADAPKLAAAYREQLGQDREALLRYQERAGQGYPFGSALAGPLASVDALLATSGTAALIAEIAARVEALEDWVDLRAKLQSFYGGTQVKIFDEVRRDLADLEPDLPRVNVPELQDRIGKARAMLTLPDPVKVIPQLSGLLKPVKAHVEDLLNESKHKVVGVLEDEIARLQLMALDLGAEKTRTLTGPILDVRARLEAARTIDAAEATQLAVQNAALKVEQAIINALNAGDGNEAAPLRPVRTLKVKSMTKSPYLESTQDIENFLFRLRAELQEAVQKGERVLLE</sequence>
<dbReference type="NCBIfam" id="NF033441">
    <property type="entry name" value="BREX_BrxC"/>
    <property type="match status" value="1"/>
</dbReference>
<evidence type="ECO:0000259" key="4">
    <source>
        <dbReference type="Pfam" id="PF25796"/>
    </source>
</evidence>
<dbReference type="Pfam" id="PF07693">
    <property type="entry name" value="KAP_NTPase"/>
    <property type="match status" value="1"/>
</dbReference>
<accession>A0A7X1TSE5</accession>
<evidence type="ECO:0000313" key="5">
    <source>
        <dbReference type="EMBL" id="MPY67735.1"/>
    </source>
</evidence>
<gene>
    <name evidence="5" type="primary">brxC</name>
    <name evidence="5" type="ORF">F8S09_13770</name>
</gene>
<feature type="domain" description="Probable ATP-binding protein BrxC alpha-helical" evidence="3">
    <location>
        <begin position="887"/>
        <end position="1007"/>
    </location>
</feature>
<comment type="caution">
    <text evidence="5">The sequence shown here is derived from an EMBL/GenBank/DDBJ whole genome shotgun (WGS) entry which is preliminary data.</text>
</comment>
<dbReference type="InterPro" id="IPR058036">
    <property type="entry name" value="BREX_BrxC_4th"/>
</dbReference>